<evidence type="ECO:0000256" key="2">
    <source>
        <dbReference type="RuleBase" id="RU003616"/>
    </source>
</evidence>
<dbReference type="Gene3D" id="2.60.40.790">
    <property type="match status" value="1"/>
</dbReference>
<dbReference type="SUPFAM" id="SSF49764">
    <property type="entry name" value="HSP20-like chaperones"/>
    <property type="match status" value="1"/>
</dbReference>
<feature type="domain" description="SHSP" evidence="3">
    <location>
        <begin position="21"/>
        <end position="132"/>
    </location>
</feature>
<dbReference type="InterPro" id="IPR008978">
    <property type="entry name" value="HSP20-like_chaperone"/>
</dbReference>
<evidence type="ECO:0000313" key="5">
    <source>
        <dbReference type="Proteomes" id="UP000604475"/>
    </source>
</evidence>
<dbReference type="PANTHER" id="PTHR11527">
    <property type="entry name" value="HEAT-SHOCK PROTEIN 20 FAMILY MEMBER"/>
    <property type="match status" value="1"/>
</dbReference>
<keyword evidence="5" id="KW-1185">Reference proteome</keyword>
<dbReference type="Proteomes" id="UP000604475">
    <property type="component" value="Unassembled WGS sequence"/>
</dbReference>
<evidence type="ECO:0000313" key="4">
    <source>
        <dbReference type="EMBL" id="MBL7631040.1"/>
    </source>
</evidence>
<evidence type="ECO:0000259" key="3">
    <source>
        <dbReference type="PROSITE" id="PS01031"/>
    </source>
</evidence>
<reference evidence="4" key="1">
    <citation type="submission" date="2020-12" db="EMBL/GenBank/DDBJ databases">
        <title>Genomic characterization of non-nitrogen-fixing Frankia strains.</title>
        <authorList>
            <person name="Carlos-Shanley C."/>
            <person name="Guerra T."/>
            <person name="Hahn D."/>
        </authorList>
    </citation>
    <scope>NUCLEOTIDE SEQUENCE</scope>
    <source>
        <strain evidence="4">CN6</strain>
    </source>
</reference>
<accession>A0A937RIM5</accession>
<dbReference type="InterPro" id="IPR002068">
    <property type="entry name" value="A-crystallin/Hsp20_dom"/>
</dbReference>
<gene>
    <name evidence="4" type="ORF">I7412_28550</name>
</gene>
<protein>
    <submittedName>
        <fullName evidence="4">Hsp20/alpha crystallin family protein</fullName>
    </submittedName>
</protein>
<organism evidence="4 5">
    <name type="scientific">Frankia nepalensis</name>
    <dbReference type="NCBI Taxonomy" id="1836974"/>
    <lineage>
        <taxon>Bacteria</taxon>
        <taxon>Bacillati</taxon>
        <taxon>Actinomycetota</taxon>
        <taxon>Actinomycetes</taxon>
        <taxon>Frankiales</taxon>
        <taxon>Frankiaceae</taxon>
        <taxon>Frankia</taxon>
    </lineage>
</organism>
<dbReference type="EMBL" id="JAEACQ010000258">
    <property type="protein sequence ID" value="MBL7631040.1"/>
    <property type="molecule type" value="Genomic_DNA"/>
</dbReference>
<dbReference type="PROSITE" id="PS01031">
    <property type="entry name" value="SHSP"/>
    <property type="match status" value="1"/>
</dbReference>
<comment type="similarity">
    <text evidence="1 2">Belongs to the small heat shock protein (HSP20) family.</text>
</comment>
<comment type="caution">
    <text evidence="4">The sequence shown here is derived from an EMBL/GenBank/DDBJ whole genome shotgun (WGS) entry which is preliminary data.</text>
</comment>
<dbReference type="AlphaFoldDB" id="A0A937RIM5"/>
<proteinExistence type="inferred from homology"/>
<dbReference type="Pfam" id="PF00011">
    <property type="entry name" value="HSP20"/>
    <property type="match status" value="1"/>
</dbReference>
<name>A0A937RIM5_9ACTN</name>
<dbReference type="InterPro" id="IPR031107">
    <property type="entry name" value="Small_HSP"/>
</dbReference>
<dbReference type="CDD" id="cd06464">
    <property type="entry name" value="ACD_sHsps-like"/>
    <property type="match status" value="1"/>
</dbReference>
<sequence length="141" mass="15696">MMLRFDPFRDFDRLASEAFGTARTPQMMPMDCHRSGDAYFLHFDLPGVDPESIDVTAENSTLTVRATRTRTAPKDAQFLISERGTGSYTRQLVLGDGLSLDSVAAHYRDGVLTVMIPVAEHAKPRRIEVGREASDHKILEG</sequence>
<dbReference type="RefSeq" id="WP_203000668.1">
    <property type="nucleotide sequence ID" value="NZ_JADWYU010000117.1"/>
</dbReference>
<evidence type="ECO:0000256" key="1">
    <source>
        <dbReference type="PROSITE-ProRule" id="PRU00285"/>
    </source>
</evidence>